<gene>
    <name evidence="4" type="ORF">SI8410_07010754</name>
</gene>
<dbReference type="GO" id="GO:0008289">
    <property type="term" value="F:lipid binding"/>
    <property type="evidence" value="ECO:0007669"/>
    <property type="project" value="UniProtKB-KW"/>
</dbReference>
<comment type="function">
    <text evidence="1">Plant non-specific lipid-transfer proteins transfer phospholipids as well as galactolipids across membranes. May play a role in wax or cutin deposition in the cell walls of expanding epidermal cells and certain secretory tissues.</text>
</comment>
<dbReference type="CDD" id="cd01960">
    <property type="entry name" value="nsLTP1"/>
    <property type="match status" value="1"/>
</dbReference>
<dbReference type="InterPro" id="IPR000528">
    <property type="entry name" value="Plant_nsLTP"/>
</dbReference>
<proteinExistence type="inferred from homology"/>
<evidence type="ECO:0000256" key="1">
    <source>
        <dbReference type="RuleBase" id="RU000628"/>
    </source>
</evidence>
<dbReference type="SMART" id="SM00499">
    <property type="entry name" value="AAI"/>
    <property type="match status" value="1"/>
</dbReference>
<dbReference type="OrthoDB" id="1890443at2759"/>
<dbReference type="AlphaFoldDB" id="A0A7I8KSU6"/>
<dbReference type="EMBL" id="LR746270">
    <property type="protein sequence ID" value="CAA7400084.1"/>
    <property type="molecule type" value="Genomic_DNA"/>
</dbReference>
<dbReference type="SUPFAM" id="SSF47699">
    <property type="entry name" value="Bifunctional inhibitor/lipid-transfer protein/seed storage 2S albumin"/>
    <property type="match status" value="1"/>
</dbReference>
<evidence type="ECO:0000259" key="3">
    <source>
        <dbReference type="SMART" id="SM00499"/>
    </source>
</evidence>
<dbReference type="Pfam" id="PF00234">
    <property type="entry name" value="Tryp_alpha_amyl"/>
    <property type="match status" value="1"/>
</dbReference>
<reference evidence="4" key="1">
    <citation type="submission" date="2020-02" db="EMBL/GenBank/DDBJ databases">
        <authorList>
            <person name="Scholz U."/>
            <person name="Mascher M."/>
            <person name="Fiebig A."/>
        </authorList>
    </citation>
    <scope>NUCLEOTIDE SEQUENCE</scope>
</reference>
<dbReference type="InterPro" id="IPR036312">
    <property type="entry name" value="Bifun_inhib/LTP/seed_sf"/>
</dbReference>
<dbReference type="PANTHER" id="PTHR33076">
    <property type="entry name" value="NON-SPECIFIC LIPID-TRANSFER PROTEIN 2-RELATED"/>
    <property type="match status" value="1"/>
</dbReference>
<comment type="similarity">
    <text evidence="1">Belongs to the plant LTP family.</text>
</comment>
<evidence type="ECO:0000313" key="4">
    <source>
        <dbReference type="EMBL" id="CAA7400084.1"/>
    </source>
</evidence>
<feature type="signal peptide" evidence="2">
    <location>
        <begin position="1"/>
        <end position="32"/>
    </location>
</feature>
<feature type="chain" id="PRO_5029895733" description="Non-specific lipid-transfer protein" evidence="2">
    <location>
        <begin position="33"/>
        <end position="122"/>
    </location>
</feature>
<name>A0A7I8KSU6_SPIIN</name>
<keyword evidence="5" id="KW-1185">Reference proteome</keyword>
<feature type="domain" description="Bifunctional inhibitor/plant lipid transfer protein/seed storage helical" evidence="3">
    <location>
        <begin position="36"/>
        <end position="120"/>
    </location>
</feature>
<keyword evidence="1" id="KW-0813">Transport</keyword>
<evidence type="ECO:0000256" key="2">
    <source>
        <dbReference type="SAM" id="SignalP"/>
    </source>
</evidence>
<evidence type="ECO:0000313" key="5">
    <source>
        <dbReference type="Proteomes" id="UP000663760"/>
    </source>
</evidence>
<dbReference type="InterPro" id="IPR016140">
    <property type="entry name" value="Bifunc_inhib/LTP/seed_store"/>
</dbReference>
<dbReference type="Gene3D" id="1.10.110.10">
    <property type="entry name" value="Plant lipid-transfer and hydrophobic proteins"/>
    <property type="match status" value="1"/>
</dbReference>
<keyword evidence="2" id="KW-0732">Signal</keyword>
<dbReference type="Proteomes" id="UP000663760">
    <property type="component" value="Chromosome 7"/>
</dbReference>
<sequence>MATFVASVLHPAAPKLLLCLLAVAVLLGPVEPAISCGAVASYMAPCVSYVTIGGPVPASCCGGVRALSAAAGTVADRRQACSCLKSAASAIAGFQPALAAGLPTRCGVSVPYQISPSVDCSK</sequence>
<protein>
    <recommendedName>
        <fullName evidence="1">Non-specific lipid-transfer protein</fullName>
    </recommendedName>
</protein>
<organism evidence="4 5">
    <name type="scientific">Spirodela intermedia</name>
    <name type="common">Intermediate duckweed</name>
    <dbReference type="NCBI Taxonomy" id="51605"/>
    <lineage>
        <taxon>Eukaryota</taxon>
        <taxon>Viridiplantae</taxon>
        <taxon>Streptophyta</taxon>
        <taxon>Embryophyta</taxon>
        <taxon>Tracheophyta</taxon>
        <taxon>Spermatophyta</taxon>
        <taxon>Magnoliopsida</taxon>
        <taxon>Liliopsida</taxon>
        <taxon>Araceae</taxon>
        <taxon>Lemnoideae</taxon>
        <taxon>Spirodela</taxon>
    </lineage>
</organism>
<dbReference type="GO" id="GO:0006869">
    <property type="term" value="P:lipid transport"/>
    <property type="evidence" value="ECO:0007669"/>
    <property type="project" value="InterPro"/>
</dbReference>
<keyword evidence="1" id="KW-0446">Lipid-binding</keyword>
<accession>A0A7I8KSU6</accession>
<dbReference type="PRINTS" id="PR00382">
    <property type="entry name" value="LIPIDTRNSFER"/>
</dbReference>